<evidence type="ECO:0000313" key="2">
    <source>
        <dbReference type="Proteomes" id="UP000238479"/>
    </source>
</evidence>
<organism evidence="1 2">
    <name type="scientific">Rosa chinensis</name>
    <name type="common">China rose</name>
    <dbReference type="NCBI Taxonomy" id="74649"/>
    <lineage>
        <taxon>Eukaryota</taxon>
        <taxon>Viridiplantae</taxon>
        <taxon>Streptophyta</taxon>
        <taxon>Embryophyta</taxon>
        <taxon>Tracheophyta</taxon>
        <taxon>Spermatophyta</taxon>
        <taxon>Magnoliopsida</taxon>
        <taxon>eudicotyledons</taxon>
        <taxon>Gunneridae</taxon>
        <taxon>Pentapetalae</taxon>
        <taxon>rosids</taxon>
        <taxon>fabids</taxon>
        <taxon>Rosales</taxon>
        <taxon>Rosaceae</taxon>
        <taxon>Rosoideae</taxon>
        <taxon>Rosoideae incertae sedis</taxon>
        <taxon>Rosa</taxon>
    </lineage>
</organism>
<dbReference type="AlphaFoldDB" id="A0A2P6SLL6"/>
<accession>A0A2P6SLL6</accession>
<gene>
    <name evidence="1" type="ORF">RchiOBHm_Chr1g0371671</name>
</gene>
<comment type="caution">
    <text evidence="1">The sequence shown here is derived from an EMBL/GenBank/DDBJ whole genome shotgun (WGS) entry which is preliminary data.</text>
</comment>
<protein>
    <submittedName>
        <fullName evidence="1">Uncharacterized protein</fullName>
    </submittedName>
</protein>
<dbReference type="Gramene" id="PRQ59574">
    <property type="protein sequence ID" value="PRQ59574"/>
    <property type="gene ID" value="RchiOBHm_Chr1g0371671"/>
</dbReference>
<dbReference type="EMBL" id="PDCK01000039">
    <property type="protein sequence ID" value="PRQ59574.1"/>
    <property type="molecule type" value="Genomic_DNA"/>
</dbReference>
<name>A0A2P6SLL6_ROSCH</name>
<sequence length="111" mass="13089">MGEFDRSIKCDVKWRSTHTRRPVEDMWKHLRSLKKIITKLNTNCALKIKSITDSENCHCRSVNFNGVSKIVQSSENYDLYMVGKLRMSSFQNFLQLIDIYFLEEVMTVLVH</sequence>
<reference evidence="1 2" key="1">
    <citation type="journal article" date="2018" name="Nat. Genet.">
        <title>The Rosa genome provides new insights in the design of modern roses.</title>
        <authorList>
            <person name="Bendahmane M."/>
        </authorList>
    </citation>
    <scope>NUCLEOTIDE SEQUENCE [LARGE SCALE GENOMIC DNA]</scope>
    <source>
        <strain evidence="2">cv. Old Blush</strain>
    </source>
</reference>
<dbReference type="Proteomes" id="UP000238479">
    <property type="component" value="Chromosome 1"/>
</dbReference>
<proteinExistence type="predicted"/>
<keyword evidence="2" id="KW-1185">Reference proteome</keyword>
<evidence type="ECO:0000313" key="1">
    <source>
        <dbReference type="EMBL" id="PRQ59574.1"/>
    </source>
</evidence>